<dbReference type="InterPro" id="IPR037523">
    <property type="entry name" value="VOC_core"/>
</dbReference>
<dbReference type="PANTHER" id="PTHR35908:SF1">
    <property type="entry name" value="CONSERVED PROTEIN"/>
    <property type="match status" value="1"/>
</dbReference>
<feature type="region of interest" description="Disordered" evidence="1">
    <location>
        <begin position="31"/>
        <end position="61"/>
    </location>
</feature>
<dbReference type="InterPro" id="IPR029068">
    <property type="entry name" value="Glyas_Bleomycin-R_OHBP_Dase"/>
</dbReference>
<dbReference type="AlphaFoldDB" id="A0A8J3ZDG3"/>
<evidence type="ECO:0000313" key="3">
    <source>
        <dbReference type="EMBL" id="GIJ60783.1"/>
    </source>
</evidence>
<evidence type="ECO:0000259" key="2">
    <source>
        <dbReference type="PROSITE" id="PS51819"/>
    </source>
</evidence>
<name>A0A8J3ZDG3_9ACTN</name>
<feature type="domain" description="VOC" evidence="2">
    <location>
        <begin position="7"/>
        <end position="134"/>
    </location>
</feature>
<protein>
    <submittedName>
        <fullName evidence="3">Glyoxalase</fullName>
    </submittedName>
</protein>
<evidence type="ECO:0000313" key="4">
    <source>
        <dbReference type="Proteomes" id="UP000612585"/>
    </source>
</evidence>
<sequence>MDGLRLRVTSITITAPDPRALAGFYARLLGRPVTTEEEPRPGEPPTAGWAQLRAPEGSSEPTLNFEYETRWKPPTWPSEPGTQNATQHLDILVEDLDAATDHAIAAGASLAAVQPQQTVRVLLDPAGHPFCLFL</sequence>
<dbReference type="InterPro" id="IPR041581">
    <property type="entry name" value="Glyoxalase_6"/>
</dbReference>
<dbReference type="Gene3D" id="3.10.180.10">
    <property type="entry name" value="2,3-Dihydroxybiphenyl 1,2-Dioxygenase, domain 1"/>
    <property type="match status" value="1"/>
</dbReference>
<keyword evidence="4" id="KW-1185">Reference proteome</keyword>
<dbReference type="Pfam" id="PF18029">
    <property type="entry name" value="Glyoxalase_6"/>
    <property type="match status" value="1"/>
</dbReference>
<accession>A0A8J3ZDG3</accession>
<dbReference type="Proteomes" id="UP000612585">
    <property type="component" value="Unassembled WGS sequence"/>
</dbReference>
<reference evidence="3" key="1">
    <citation type="submission" date="2021-01" db="EMBL/GenBank/DDBJ databases">
        <title>Whole genome shotgun sequence of Virgisporangium aurantiacum NBRC 16421.</title>
        <authorList>
            <person name="Komaki H."/>
            <person name="Tamura T."/>
        </authorList>
    </citation>
    <scope>NUCLEOTIDE SEQUENCE</scope>
    <source>
        <strain evidence="3">NBRC 16421</strain>
    </source>
</reference>
<dbReference type="PANTHER" id="PTHR35908">
    <property type="entry name" value="HYPOTHETICAL FUSION PROTEIN"/>
    <property type="match status" value="1"/>
</dbReference>
<dbReference type="SUPFAM" id="SSF54593">
    <property type="entry name" value="Glyoxalase/Bleomycin resistance protein/Dihydroxybiphenyl dioxygenase"/>
    <property type="match status" value="1"/>
</dbReference>
<organism evidence="3 4">
    <name type="scientific">Virgisporangium aurantiacum</name>
    <dbReference type="NCBI Taxonomy" id="175570"/>
    <lineage>
        <taxon>Bacteria</taxon>
        <taxon>Bacillati</taxon>
        <taxon>Actinomycetota</taxon>
        <taxon>Actinomycetes</taxon>
        <taxon>Micromonosporales</taxon>
        <taxon>Micromonosporaceae</taxon>
        <taxon>Virgisporangium</taxon>
    </lineage>
</organism>
<proteinExistence type="predicted"/>
<evidence type="ECO:0000256" key="1">
    <source>
        <dbReference type="SAM" id="MobiDB-lite"/>
    </source>
</evidence>
<dbReference type="RefSeq" id="WP_204005374.1">
    <property type="nucleotide sequence ID" value="NZ_BOPG01000059.1"/>
</dbReference>
<dbReference type="PROSITE" id="PS51819">
    <property type="entry name" value="VOC"/>
    <property type="match status" value="1"/>
</dbReference>
<gene>
    <name evidence="3" type="ORF">Vau01_082990</name>
</gene>
<comment type="caution">
    <text evidence="3">The sequence shown here is derived from an EMBL/GenBank/DDBJ whole genome shotgun (WGS) entry which is preliminary data.</text>
</comment>
<dbReference type="EMBL" id="BOPG01000059">
    <property type="protein sequence ID" value="GIJ60783.1"/>
    <property type="molecule type" value="Genomic_DNA"/>
</dbReference>